<name>A0A9N9RD91_9NEOP</name>
<dbReference type="AlphaFoldDB" id="A0A9N9RD91"/>
<dbReference type="SUPFAM" id="SSF53098">
    <property type="entry name" value="Ribonuclease H-like"/>
    <property type="match status" value="1"/>
</dbReference>
<organism evidence="1 2">
    <name type="scientific">Diatraea saccharalis</name>
    <name type="common">sugarcane borer</name>
    <dbReference type="NCBI Taxonomy" id="40085"/>
    <lineage>
        <taxon>Eukaryota</taxon>
        <taxon>Metazoa</taxon>
        <taxon>Ecdysozoa</taxon>
        <taxon>Arthropoda</taxon>
        <taxon>Hexapoda</taxon>
        <taxon>Insecta</taxon>
        <taxon>Pterygota</taxon>
        <taxon>Neoptera</taxon>
        <taxon>Endopterygota</taxon>
        <taxon>Lepidoptera</taxon>
        <taxon>Glossata</taxon>
        <taxon>Ditrysia</taxon>
        <taxon>Pyraloidea</taxon>
        <taxon>Crambidae</taxon>
        <taxon>Crambinae</taxon>
        <taxon>Diatraea</taxon>
    </lineage>
</organism>
<sequence>MTKRMLPYKQEFLGLGFIEVKDRSGVSRPQCVVCMQLLSNESLKLNKLKRHLEKVHPTYVNKPIAFWKEKETQAKRMKLDAPSSSATVSLEKITFASFQVALKVAQCKKPHSIAEELIKPAAIAMARTVCGDEIAKKLEMVPISNDTVKKRIDLMSLDILEQLITDLKTAIKFSIQIDESVDIEDFPQLLVYVRYRTPQNFNEEFLFCEKLSVTSTGADIFFLVDNFFETHQLQWRNCVAVCTDGAPAMIGTRLGFCAKVKERNPEVVTIHCFLHRENLATRDMQPDLHRVLQDVIKIINFIKGRALNSRIFRLMCEEMGSTHQHLLYHSDIRWLSRGRILARVISLKTEIETFLTNKKHECADLFTDNKWIAKLAYLSDIFHHLNQLNTEMQGQNRTVVDIYEKITVFKNKIKLWQEKIANRQLAAFATLNLFLEDLNDNNIFVETMPIFLEHLRHLENEMARYIPQNVDIEKYSWVRNPFEVDVMAVENHTAGLQEELLELQGDRILKERFATMSLTKFWAELSGKSILSNEAEKALLPFPSTFLCEAGFSCLAVLKTKYRNRLDPQHDMRCALSINLTPRINQLCLKVQHQGSH</sequence>
<proteinExistence type="predicted"/>
<gene>
    <name evidence="1" type="ORF">DIATSA_LOCUS11684</name>
</gene>
<dbReference type="Proteomes" id="UP001153714">
    <property type="component" value="Chromosome 6"/>
</dbReference>
<dbReference type="PANTHER" id="PTHR45913">
    <property type="entry name" value="EPM2A-INTERACTING PROTEIN 1"/>
    <property type="match status" value="1"/>
</dbReference>
<evidence type="ECO:0000313" key="2">
    <source>
        <dbReference type="Proteomes" id="UP001153714"/>
    </source>
</evidence>
<protein>
    <submittedName>
        <fullName evidence="1">Uncharacterized protein</fullName>
    </submittedName>
</protein>
<dbReference type="EMBL" id="OU893337">
    <property type="protein sequence ID" value="CAG9794294.1"/>
    <property type="molecule type" value="Genomic_DNA"/>
</dbReference>
<reference evidence="1" key="2">
    <citation type="submission" date="2022-10" db="EMBL/GenBank/DDBJ databases">
        <authorList>
            <consortium name="ENA_rothamsted_submissions"/>
            <consortium name="culmorum"/>
            <person name="King R."/>
        </authorList>
    </citation>
    <scope>NUCLEOTIDE SEQUENCE</scope>
</reference>
<keyword evidence="2" id="KW-1185">Reference proteome</keyword>
<accession>A0A9N9RD91</accession>
<dbReference type="InterPro" id="IPR012337">
    <property type="entry name" value="RNaseH-like_sf"/>
</dbReference>
<reference evidence="1" key="1">
    <citation type="submission" date="2021-12" db="EMBL/GenBank/DDBJ databases">
        <authorList>
            <person name="King R."/>
        </authorList>
    </citation>
    <scope>NUCLEOTIDE SEQUENCE</scope>
</reference>
<evidence type="ECO:0000313" key="1">
    <source>
        <dbReference type="EMBL" id="CAG9794294.1"/>
    </source>
</evidence>
<dbReference type="OrthoDB" id="1101576at2759"/>
<dbReference type="PANTHER" id="PTHR45913:SF19">
    <property type="entry name" value="LOW QUALITY PROTEIN: ZINC FINGER BED DOMAIN-CONTAINING PROTEIN 5-LIKE"/>
    <property type="match status" value="1"/>
</dbReference>